<protein>
    <submittedName>
        <fullName evidence="6">EI24 domain-containing protein</fullName>
    </submittedName>
</protein>
<evidence type="ECO:0000256" key="3">
    <source>
        <dbReference type="ARBA" id="ARBA00022989"/>
    </source>
</evidence>
<dbReference type="Proteomes" id="UP001220395">
    <property type="component" value="Chromosome"/>
</dbReference>
<dbReference type="Pfam" id="PF07264">
    <property type="entry name" value="EI24"/>
    <property type="match status" value="1"/>
</dbReference>
<accession>A0ABY7TIE8</accession>
<feature type="transmembrane region" description="Helical" evidence="5">
    <location>
        <begin position="26"/>
        <end position="44"/>
    </location>
</feature>
<sequence length="230" mass="24126">MIAVAAALSFAQLGDRAIVRILAKSLLLTLALFALLGAGLAYGLRGADPCDWLGFDSCALSGGEGGVVAVFTTLAALWFLFPAVAIGVISVFTDDVVAAVERRHYPAAAVSARPIGWAGGALMGLRSSARLLLYNLIALPFYLVLLVTGVGPLILFLIVNALALGRDLAEMVAARHLKGDARHLWLRRTRGGRAAVGLVATGLFMVPFVNLLAPVIGAAMATHLFHRSRT</sequence>
<evidence type="ECO:0000256" key="4">
    <source>
        <dbReference type="ARBA" id="ARBA00023136"/>
    </source>
</evidence>
<dbReference type="InterPro" id="IPR059112">
    <property type="entry name" value="CysZ/EI24"/>
</dbReference>
<proteinExistence type="predicted"/>
<dbReference type="RefSeq" id="WP_273686726.1">
    <property type="nucleotide sequence ID" value="NZ_CP117411.1"/>
</dbReference>
<keyword evidence="7" id="KW-1185">Reference proteome</keyword>
<evidence type="ECO:0000256" key="5">
    <source>
        <dbReference type="SAM" id="Phobius"/>
    </source>
</evidence>
<organism evidence="6 7">
    <name type="scientific">Sphingomonas naphthae</name>
    <dbReference type="NCBI Taxonomy" id="1813468"/>
    <lineage>
        <taxon>Bacteria</taxon>
        <taxon>Pseudomonadati</taxon>
        <taxon>Pseudomonadota</taxon>
        <taxon>Alphaproteobacteria</taxon>
        <taxon>Sphingomonadales</taxon>
        <taxon>Sphingomonadaceae</taxon>
        <taxon>Sphingomonas</taxon>
    </lineage>
</organism>
<evidence type="ECO:0000256" key="1">
    <source>
        <dbReference type="ARBA" id="ARBA00004141"/>
    </source>
</evidence>
<feature type="transmembrane region" description="Helical" evidence="5">
    <location>
        <begin position="65"/>
        <end position="92"/>
    </location>
</feature>
<keyword evidence="2 5" id="KW-0812">Transmembrane</keyword>
<keyword evidence="3 5" id="KW-1133">Transmembrane helix</keyword>
<name>A0ABY7TIE8_9SPHN</name>
<feature type="transmembrane region" description="Helical" evidence="5">
    <location>
        <begin position="104"/>
        <end position="125"/>
    </location>
</feature>
<evidence type="ECO:0000256" key="2">
    <source>
        <dbReference type="ARBA" id="ARBA00022692"/>
    </source>
</evidence>
<keyword evidence="4 5" id="KW-0472">Membrane</keyword>
<comment type="subcellular location">
    <subcellularLocation>
        <location evidence="1">Membrane</location>
        <topology evidence="1">Multi-pass membrane protein</topology>
    </subcellularLocation>
</comment>
<feature type="transmembrane region" description="Helical" evidence="5">
    <location>
        <begin position="132"/>
        <end position="159"/>
    </location>
</feature>
<gene>
    <name evidence="6" type="ORF">PQ455_14080</name>
</gene>
<evidence type="ECO:0000313" key="7">
    <source>
        <dbReference type="Proteomes" id="UP001220395"/>
    </source>
</evidence>
<evidence type="ECO:0000313" key="6">
    <source>
        <dbReference type="EMBL" id="WCT72756.1"/>
    </source>
</evidence>
<feature type="transmembrane region" description="Helical" evidence="5">
    <location>
        <begin position="194"/>
        <end position="221"/>
    </location>
</feature>
<reference evidence="6 7" key="1">
    <citation type="submission" date="2023-02" db="EMBL/GenBank/DDBJ databases">
        <title>Genome sequence of Sphingomonas naphthae.</title>
        <authorList>
            <person name="Kim S."/>
            <person name="Heo J."/>
            <person name="Kwon S.-W."/>
        </authorList>
    </citation>
    <scope>NUCLEOTIDE SEQUENCE [LARGE SCALE GENOMIC DNA]</scope>
    <source>
        <strain evidence="6 7">KACC 18716</strain>
    </source>
</reference>
<dbReference type="EMBL" id="CP117411">
    <property type="protein sequence ID" value="WCT72756.1"/>
    <property type="molecule type" value="Genomic_DNA"/>
</dbReference>